<feature type="transmembrane region" description="Helical" evidence="6">
    <location>
        <begin position="335"/>
        <end position="361"/>
    </location>
</feature>
<dbReference type="Proteomes" id="UP001651880">
    <property type="component" value="Unassembled WGS sequence"/>
</dbReference>
<evidence type="ECO:0000256" key="1">
    <source>
        <dbReference type="ARBA" id="ARBA00004141"/>
    </source>
</evidence>
<dbReference type="EMBL" id="JAJEKE010000010">
    <property type="protein sequence ID" value="MCQ1530254.1"/>
    <property type="molecule type" value="Genomic_DNA"/>
</dbReference>
<keyword evidence="2 6" id="KW-0812">Transmembrane</keyword>
<dbReference type="PANTHER" id="PTHR30474:SF1">
    <property type="entry name" value="PEPTIDOGLYCAN GLYCOSYLTRANSFERASE MRDB"/>
    <property type="match status" value="1"/>
</dbReference>
<keyword evidence="4 6" id="KW-1133">Transmembrane helix</keyword>
<dbReference type="InterPro" id="IPR047928">
    <property type="entry name" value="Perm_prefix_1"/>
</dbReference>
<feature type="transmembrane region" description="Helical" evidence="6">
    <location>
        <begin position="171"/>
        <end position="190"/>
    </location>
</feature>
<protein>
    <submittedName>
        <fullName evidence="7">FtsW/RodA/SpoVE family cell cycle protein</fullName>
    </submittedName>
</protein>
<reference evidence="7 8" key="1">
    <citation type="submission" date="2021-10" db="EMBL/GenBank/DDBJ databases">
        <title>Lutispora strain m25 sp. nov., a thermophilic, non-spore-forming bacterium isolated from a lab-scale methanogenic bioreactor digesting anaerobic sludge.</title>
        <authorList>
            <person name="El Houari A."/>
            <person name="Mcdonald J."/>
        </authorList>
    </citation>
    <scope>NUCLEOTIDE SEQUENCE [LARGE SCALE GENOMIC DNA]</scope>
    <source>
        <strain evidence="8">m25</strain>
    </source>
</reference>
<evidence type="ECO:0000256" key="5">
    <source>
        <dbReference type="ARBA" id="ARBA00023136"/>
    </source>
</evidence>
<comment type="subcellular location">
    <subcellularLocation>
        <location evidence="1">Membrane</location>
        <topology evidence="1">Multi-pass membrane protein</topology>
    </subcellularLocation>
</comment>
<feature type="transmembrane region" description="Helical" evidence="6">
    <location>
        <begin position="141"/>
        <end position="159"/>
    </location>
</feature>
<sequence length="471" mass="52721">MNKKIKAFLDDVCIHINCKTVHKDIREELSEHINELKEENITNGYDEEKALDLAISAMGSADEIGTKLNRQHKPQTEWSLLVLTAIINIIGGVVMFSSSKFTEGQAINFSEYIIFVMIGIITMIALYYFDYTKLKNMSMPIYISGILLLVITMLVGIRINGAKRGLAIGHFYISSPELASVLFLIAFVGFLEKYRNKGAMSIIKLIIKGVFPLLLLMVMPSASTAFVMVIVYAVALITAIMRNHFGKNKKSQLMAVFAGSAVPIILFMCNVITYPYKLKRLTIYFSRGKADPLGAGYLQHMANTWLSISSWFGKTEATYNGHSLDMTMPNATSEFILVNVIATLGWAVGIVLILLIGIFIVRMFMTTSKIKNCYGFYLSMSACTILSAQFLINILMNFNLFPLMSFNMPFVSYGGTGYVVNMALVGIILSVWRRNNLISYKEEVLDIPSQKGIVSFSDGRLIIDLKAWRQQ</sequence>
<keyword evidence="3" id="KW-0133">Cell shape</keyword>
<dbReference type="PANTHER" id="PTHR30474">
    <property type="entry name" value="CELL CYCLE PROTEIN"/>
    <property type="match status" value="1"/>
</dbReference>
<dbReference type="Pfam" id="PF01098">
    <property type="entry name" value="FTSW_RODA_SPOVE"/>
    <property type="match status" value="1"/>
</dbReference>
<dbReference type="InterPro" id="IPR001182">
    <property type="entry name" value="FtsW/RodA"/>
</dbReference>
<dbReference type="NCBIfam" id="NF038403">
    <property type="entry name" value="perm_prefix_1"/>
    <property type="match status" value="1"/>
</dbReference>
<evidence type="ECO:0000256" key="6">
    <source>
        <dbReference type="SAM" id="Phobius"/>
    </source>
</evidence>
<dbReference type="RefSeq" id="WP_255227774.1">
    <property type="nucleotide sequence ID" value="NZ_JAJEKE010000010.1"/>
</dbReference>
<keyword evidence="5 6" id="KW-0472">Membrane</keyword>
<evidence type="ECO:0000313" key="7">
    <source>
        <dbReference type="EMBL" id="MCQ1530254.1"/>
    </source>
</evidence>
<organism evidence="7 8">
    <name type="scientific">Lutispora saccharofermentans</name>
    <dbReference type="NCBI Taxonomy" id="3024236"/>
    <lineage>
        <taxon>Bacteria</taxon>
        <taxon>Bacillati</taxon>
        <taxon>Bacillota</taxon>
        <taxon>Clostridia</taxon>
        <taxon>Lutisporales</taxon>
        <taxon>Lutisporaceae</taxon>
        <taxon>Lutispora</taxon>
    </lineage>
</organism>
<gene>
    <name evidence="7" type="ORF">LJD61_11925</name>
</gene>
<evidence type="ECO:0000256" key="2">
    <source>
        <dbReference type="ARBA" id="ARBA00022692"/>
    </source>
</evidence>
<feature type="transmembrane region" description="Helical" evidence="6">
    <location>
        <begin position="225"/>
        <end position="241"/>
    </location>
</feature>
<name>A0ABT1NI37_9FIRM</name>
<feature type="transmembrane region" description="Helical" evidence="6">
    <location>
        <begin position="202"/>
        <end position="219"/>
    </location>
</feature>
<feature type="transmembrane region" description="Helical" evidence="6">
    <location>
        <begin position="253"/>
        <end position="276"/>
    </location>
</feature>
<feature type="transmembrane region" description="Helical" evidence="6">
    <location>
        <begin position="78"/>
        <end position="97"/>
    </location>
</feature>
<evidence type="ECO:0000313" key="8">
    <source>
        <dbReference type="Proteomes" id="UP001651880"/>
    </source>
</evidence>
<comment type="caution">
    <text evidence="7">The sequence shown here is derived from an EMBL/GenBank/DDBJ whole genome shotgun (WGS) entry which is preliminary data.</text>
</comment>
<accession>A0ABT1NI37</accession>
<proteinExistence type="predicted"/>
<evidence type="ECO:0000256" key="4">
    <source>
        <dbReference type="ARBA" id="ARBA00022989"/>
    </source>
</evidence>
<evidence type="ECO:0000256" key="3">
    <source>
        <dbReference type="ARBA" id="ARBA00022960"/>
    </source>
</evidence>
<keyword evidence="8" id="KW-1185">Reference proteome</keyword>
<feature type="transmembrane region" description="Helical" evidence="6">
    <location>
        <begin position="410"/>
        <end position="432"/>
    </location>
</feature>
<feature type="transmembrane region" description="Helical" evidence="6">
    <location>
        <begin position="109"/>
        <end position="129"/>
    </location>
</feature>
<feature type="transmembrane region" description="Helical" evidence="6">
    <location>
        <begin position="373"/>
        <end position="398"/>
    </location>
</feature>